<comment type="caution">
    <text evidence="2">The sequence shown here is derived from an EMBL/GenBank/DDBJ whole genome shotgun (WGS) entry which is preliminary data.</text>
</comment>
<name>A0A917CND3_9GAMM</name>
<dbReference type="InterPro" id="IPR000182">
    <property type="entry name" value="GNAT_dom"/>
</dbReference>
<organism evidence="2 3">
    <name type="scientific">Arenimonas maotaiensis</name>
    <dbReference type="NCBI Taxonomy" id="1446479"/>
    <lineage>
        <taxon>Bacteria</taxon>
        <taxon>Pseudomonadati</taxon>
        <taxon>Pseudomonadota</taxon>
        <taxon>Gammaproteobacteria</taxon>
        <taxon>Lysobacterales</taxon>
        <taxon>Lysobacteraceae</taxon>
        <taxon>Arenimonas</taxon>
    </lineage>
</organism>
<sequence length="158" mass="17577">MRQLDFRWARLPELTALDWHAVIAARERVFVVEQNCPYQDADELDLASWHLIGTVDGAVAAYLRVVDPGRKSVHEGRYYAEPSIGRVLTAPGFRGHGLGLALMREGIAGCARLFPGQGIRISAQSYLLDFYTGLGFAVVGEEYLEDGIPHHEMLRPGR</sequence>
<protein>
    <submittedName>
        <fullName evidence="2">ElaA protein</fullName>
    </submittedName>
</protein>
<accession>A0A917CND3</accession>
<dbReference type="Gene3D" id="3.40.630.30">
    <property type="match status" value="1"/>
</dbReference>
<keyword evidence="3" id="KW-1185">Reference proteome</keyword>
<gene>
    <name evidence="2" type="ORF">GCM10010960_14440</name>
</gene>
<feature type="domain" description="N-acetyltransferase" evidence="1">
    <location>
        <begin position="9"/>
        <end position="158"/>
    </location>
</feature>
<reference evidence="2" key="1">
    <citation type="journal article" date="2014" name="Int. J. Syst. Evol. Microbiol.">
        <title>Complete genome sequence of Corynebacterium casei LMG S-19264T (=DSM 44701T), isolated from a smear-ripened cheese.</title>
        <authorList>
            <consortium name="US DOE Joint Genome Institute (JGI-PGF)"/>
            <person name="Walter F."/>
            <person name="Albersmeier A."/>
            <person name="Kalinowski J."/>
            <person name="Ruckert C."/>
        </authorList>
    </citation>
    <scope>NUCLEOTIDE SEQUENCE</scope>
    <source>
        <strain evidence="2">CGMCC 1.12726</strain>
    </source>
</reference>
<dbReference type="AlphaFoldDB" id="A0A917CND3"/>
<proteinExistence type="predicted"/>
<dbReference type="SUPFAM" id="SSF55729">
    <property type="entry name" value="Acyl-CoA N-acyltransferases (Nat)"/>
    <property type="match status" value="1"/>
</dbReference>
<dbReference type="EMBL" id="BMFO01000003">
    <property type="protein sequence ID" value="GGF93787.1"/>
    <property type="molecule type" value="Genomic_DNA"/>
</dbReference>
<dbReference type="Proteomes" id="UP000632858">
    <property type="component" value="Unassembled WGS sequence"/>
</dbReference>
<dbReference type="RefSeq" id="WP_188449415.1">
    <property type="nucleotide sequence ID" value="NZ_BMFO01000003.1"/>
</dbReference>
<dbReference type="GO" id="GO:0016747">
    <property type="term" value="F:acyltransferase activity, transferring groups other than amino-acyl groups"/>
    <property type="evidence" value="ECO:0007669"/>
    <property type="project" value="InterPro"/>
</dbReference>
<reference evidence="2" key="2">
    <citation type="submission" date="2020-09" db="EMBL/GenBank/DDBJ databases">
        <authorList>
            <person name="Sun Q."/>
            <person name="Zhou Y."/>
        </authorList>
    </citation>
    <scope>NUCLEOTIDE SEQUENCE</scope>
    <source>
        <strain evidence="2">CGMCC 1.12726</strain>
    </source>
</reference>
<evidence type="ECO:0000313" key="3">
    <source>
        <dbReference type="Proteomes" id="UP000632858"/>
    </source>
</evidence>
<evidence type="ECO:0000259" key="1">
    <source>
        <dbReference type="PROSITE" id="PS51186"/>
    </source>
</evidence>
<dbReference type="InterPro" id="IPR016181">
    <property type="entry name" value="Acyl_CoA_acyltransferase"/>
</dbReference>
<dbReference type="Pfam" id="PF13673">
    <property type="entry name" value="Acetyltransf_10"/>
    <property type="match status" value="1"/>
</dbReference>
<evidence type="ECO:0000313" key="2">
    <source>
        <dbReference type="EMBL" id="GGF93787.1"/>
    </source>
</evidence>
<dbReference type="PROSITE" id="PS51186">
    <property type="entry name" value="GNAT"/>
    <property type="match status" value="1"/>
</dbReference>